<dbReference type="EMBL" id="CP049811">
    <property type="protein sequence ID" value="QIK41352.1"/>
    <property type="molecule type" value="Genomic_DNA"/>
</dbReference>
<dbReference type="Proteomes" id="UP000500791">
    <property type="component" value="Chromosome"/>
</dbReference>
<reference evidence="1 2" key="1">
    <citation type="submission" date="2020-03" db="EMBL/GenBank/DDBJ databases">
        <title>Complete genome sequence of Monaibacterium sp. ALG8 with diverse plasmids.</title>
        <authorList>
            <person name="Sun C."/>
        </authorList>
    </citation>
    <scope>NUCLEOTIDE SEQUENCE [LARGE SCALE GENOMIC DNA]</scope>
    <source>
        <strain evidence="1 2">ALG8</strain>
    </source>
</reference>
<sequence>MRRRPLILSVVILGAFALGATLNGQKDHRDGPVLVALDLLHEICLPVSYGARPPFLQYRFDFTISELGPTWIDRPTGMSATVSDLGCSISDVLNQLSIANRDRFVTTAAAHTIEIFPQRPIRP</sequence>
<dbReference type="AlphaFoldDB" id="A0A6G7VN51"/>
<dbReference type="KEGG" id="mon:G8E03_11570"/>
<protein>
    <submittedName>
        <fullName evidence="1">Uncharacterized protein</fullName>
    </submittedName>
</protein>
<organism evidence="1 2">
    <name type="scientific">Pontivivens nitratireducens</name>
    <dbReference type="NCBI Taxonomy" id="2758038"/>
    <lineage>
        <taxon>Bacteria</taxon>
        <taxon>Pseudomonadati</taxon>
        <taxon>Pseudomonadota</taxon>
        <taxon>Alphaproteobacteria</taxon>
        <taxon>Rhodobacterales</taxon>
        <taxon>Paracoccaceae</taxon>
        <taxon>Pontivivens</taxon>
    </lineage>
</organism>
<proteinExistence type="predicted"/>
<evidence type="ECO:0000313" key="2">
    <source>
        <dbReference type="Proteomes" id="UP000500791"/>
    </source>
</evidence>
<gene>
    <name evidence="1" type="ORF">G8E03_11570</name>
</gene>
<keyword evidence="2" id="KW-1185">Reference proteome</keyword>
<evidence type="ECO:0000313" key="1">
    <source>
        <dbReference type="EMBL" id="QIK41352.1"/>
    </source>
</evidence>
<accession>A0A6G7VN51</accession>
<name>A0A6G7VN51_9RHOB</name>
<dbReference type="RefSeq" id="WP_166191962.1">
    <property type="nucleotide sequence ID" value="NZ_CP049811.1"/>
</dbReference>